<evidence type="ECO:0000259" key="1">
    <source>
        <dbReference type="Pfam" id="PF04126"/>
    </source>
</evidence>
<accession>A0A5C5WZ47</accession>
<name>A0A5C5WZ47_9PLAN</name>
<feature type="domain" description="Cyclophilin TM1367-like" evidence="1">
    <location>
        <begin position="4"/>
        <end position="122"/>
    </location>
</feature>
<dbReference type="RefSeq" id="WP_197441132.1">
    <property type="nucleotide sequence ID" value="NZ_SIHI01000003.1"/>
</dbReference>
<dbReference type="Gene3D" id="2.40.100.20">
    <property type="match status" value="1"/>
</dbReference>
<keyword evidence="3" id="KW-1185">Reference proteome</keyword>
<dbReference type="Pfam" id="PF04126">
    <property type="entry name" value="Cyclophil_like"/>
    <property type="match status" value="1"/>
</dbReference>
<evidence type="ECO:0000313" key="3">
    <source>
        <dbReference type="Proteomes" id="UP000317243"/>
    </source>
</evidence>
<reference evidence="2 3" key="1">
    <citation type="submission" date="2019-02" db="EMBL/GenBank/DDBJ databases">
        <title>Deep-cultivation of Planctomycetes and their phenomic and genomic characterization uncovers novel biology.</title>
        <authorList>
            <person name="Wiegand S."/>
            <person name="Jogler M."/>
            <person name="Boedeker C."/>
            <person name="Pinto D."/>
            <person name="Vollmers J."/>
            <person name="Rivas-Marin E."/>
            <person name="Kohn T."/>
            <person name="Peeters S.H."/>
            <person name="Heuer A."/>
            <person name="Rast P."/>
            <person name="Oberbeckmann S."/>
            <person name="Bunk B."/>
            <person name="Jeske O."/>
            <person name="Meyerdierks A."/>
            <person name="Storesund J.E."/>
            <person name="Kallscheuer N."/>
            <person name="Luecker S."/>
            <person name="Lage O.M."/>
            <person name="Pohl T."/>
            <person name="Merkel B.J."/>
            <person name="Hornburger P."/>
            <person name="Mueller R.-W."/>
            <person name="Bruemmer F."/>
            <person name="Labrenz M."/>
            <person name="Spormann A.M."/>
            <person name="Op Den Camp H."/>
            <person name="Overmann J."/>
            <person name="Amann R."/>
            <person name="Jetten M.S.M."/>
            <person name="Mascher T."/>
            <person name="Medema M.H."/>
            <person name="Devos D.P."/>
            <person name="Kaster A.-K."/>
            <person name="Ovreas L."/>
            <person name="Rohde M."/>
            <person name="Galperin M.Y."/>
            <person name="Jogler C."/>
        </authorList>
    </citation>
    <scope>NUCLEOTIDE SEQUENCE [LARGE SCALE GENOMIC DNA]</scope>
    <source>
        <strain evidence="2 3">KOR42</strain>
    </source>
</reference>
<protein>
    <recommendedName>
        <fullName evidence="1">Cyclophilin TM1367-like domain-containing protein</fullName>
    </recommendedName>
</protein>
<dbReference type="AlphaFoldDB" id="A0A5C5WZ47"/>
<proteinExistence type="predicted"/>
<dbReference type="EMBL" id="SIHI01000003">
    <property type="protein sequence ID" value="TWT55559.1"/>
    <property type="molecule type" value="Genomic_DNA"/>
</dbReference>
<dbReference type="InterPro" id="IPR025658">
    <property type="entry name" value="Cyclophilin_TM1367"/>
</dbReference>
<organism evidence="2 3">
    <name type="scientific">Thalassoglobus neptunius</name>
    <dbReference type="NCBI Taxonomy" id="1938619"/>
    <lineage>
        <taxon>Bacteria</taxon>
        <taxon>Pseudomonadati</taxon>
        <taxon>Planctomycetota</taxon>
        <taxon>Planctomycetia</taxon>
        <taxon>Planctomycetales</taxon>
        <taxon>Planctomycetaceae</taxon>
        <taxon>Thalassoglobus</taxon>
    </lineage>
</organism>
<comment type="caution">
    <text evidence="2">The sequence shown here is derived from an EMBL/GenBank/DDBJ whole genome shotgun (WGS) entry which is preliminary data.</text>
</comment>
<gene>
    <name evidence="2" type="ORF">KOR42_26860</name>
</gene>
<dbReference type="Proteomes" id="UP000317243">
    <property type="component" value="Unassembled WGS sequence"/>
</dbReference>
<evidence type="ECO:0000313" key="2">
    <source>
        <dbReference type="EMBL" id="TWT55559.1"/>
    </source>
</evidence>
<dbReference type="InterPro" id="IPR029000">
    <property type="entry name" value="Cyclophilin-like_dom_sf"/>
</dbReference>
<sequence length="135" mass="14723">MPTPIRIVIKNLTLRAELNDSETAQAIASALPIESKANWWGDEIYFSTSVACDPAADARAEFEVGELGYWPPANAFCIFYGPTPISNGGKPKMANRGNPIGWVSDDTEKLHKLNKAATVRVELDQPEEEVSDGDC</sequence>
<dbReference type="SUPFAM" id="SSF50891">
    <property type="entry name" value="Cyclophilin-like"/>
    <property type="match status" value="1"/>
</dbReference>